<gene>
    <name evidence="2" type="ORF">AVDCRST_MAG40-318</name>
</gene>
<evidence type="ECO:0000313" key="2">
    <source>
        <dbReference type="EMBL" id="CAA9300412.1"/>
    </source>
</evidence>
<feature type="compositionally biased region" description="Low complexity" evidence="1">
    <location>
        <begin position="187"/>
        <end position="198"/>
    </location>
</feature>
<feature type="compositionally biased region" description="Low complexity" evidence="1">
    <location>
        <begin position="66"/>
        <end position="86"/>
    </location>
</feature>
<feature type="compositionally biased region" description="Basic residues" evidence="1">
    <location>
        <begin position="211"/>
        <end position="233"/>
    </location>
</feature>
<accession>A0A6J4KA79</accession>
<sequence length="514" mass="54857">DALAGPRGGARPHPRAAPRGRRGLLRGRLARVLPERRGHQAHGGAPADLRGAPPRARPGRARAHARGAQGRAAGLGRRALGARPRGVAGGDAGVARARRPRRARDRVGGERGGAARGRPRGGLPARVDRDGQRRRPPRAAHDRPRARRRGRARAGPAQARAAAARARAHRTTRRGARLQRDLRAAERGTAPRAPRRVPGVPPRHAGDVGRRVRRVRAQGTRHRAARGHPRRRPGAAARARVRPVLPGGRDGAGDSRPGGGDGDRPHRRRADHLRHGRPRGEAVARLLRPGAGARRGVPRAAPARRADRLDDVPPRARARAALRLHAPRPPVRVPLAGRQLGHRGVRDAPRPPLAERGVAGALHGARPPARRPLPPLGRVRGAALPAALRGEARVRGGALRRRARVGVAPRPLRHHAHRRDHLPVLGRRRLRGRRPPLLLDALPARLAAAGAHRRDAHRAVRRGLVPQPGVGTVARGRAARRRPARARARAGQARVGEGAELRAAGARGGGDAGV</sequence>
<feature type="compositionally biased region" description="Low complexity" evidence="1">
    <location>
        <begin position="234"/>
        <end position="244"/>
    </location>
</feature>
<reference evidence="2" key="1">
    <citation type="submission" date="2020-02" db="EMBL/GenBank/DDBJ databases">
        <authorList>
            <person name="Meier V. D."/>
        </authorList>
    </citation>
    <scope>NUCLEOTIDE SEQUENCE</scope>
    <source>
        <strain evidence="2">AVDCRST_MAG40</strain>
    </source>
</reference>
<dbReference type="AlphaFoldDB" id="A0A6J4KA79"/>
<feature type="compositionally biased region" description="Low complexity" evidence="1">
    <location>
        <begin position="153"/>
        <end position="165"/>
    </location>
</feature>
<feature type="compositionally biased region" description="Basic residues" evidence="1">
    <location>
        <begin position="10"/>
        <end position="29"/>
    </location>
</feature>
<feature type="compositionally biased region" description="Basic and acidic residues" evidence="1">
    <location>
        <begin position="126"/>
        <end position="143"/>
    </location>
</feature>
<feature type="compositionally biased region" description="Basic residues" evidence="1">
    <location>
        <begin position="265"/>
        <end position="277"/>
    </location>
</feature>
<feature type="compositionally biased region" description="Low complexity" evidence="1">
    <location>
        <begin position="43"/>
        <end position="54"/>
    </location>
</feature>
<organism evidence="2">
    <name type="scientific">uncultured Gemmatimonadaceae bacterium</name>
    <dbReference type="NCBI Taxonomy" id="246130"/>
    <lineage>
        <taxon>Bacteria</taxon>
        <taxon>Pseudomonadati</taxon>
        <taxon>Gemmatimonadota</taxon>
        <taxon>Gemmatimonadia</taxon>
        <taxon>Gemmatimonadales</taxon>
        <taxon>Gemmatimonadaceae</taxon>
        <taxon>environmental samples</taxon>
    </lineage>
</organism>
<dbReference type="EMBL" id="CADCTX010000088">
    <property type="protein sequence ID" value="CAA9300412.1"/>
    <property type="molecule type" value="Genomic_DNA"/>
</dbReference>
<feature type="compositionally biased region" description="Low complexity" evidence="1">
    <location>
        <begin position="489"/>
        <end position="505"/>
    </location>
</feature>
<feature type="compositionally biased region" description="Basic residues" evidence="1">
    <location>
        <begin position="477"/>
        <end position="488"/>
    </location>
</feature>
<evidence type="ECO:0000256" key="1">
    <source>
        <dbReference type="SAM" id="MobiDB-lite"/>
    </source>
</evidence>
<name>A0A6J4KA79_9BACT</name>
<feature type="compositionally biased region" description="Basic residues" evidence="1">
    <location>
        <begin position="166"/>
        <end position="177"/>
    </location>
</feature>
<protein>
    <submittedName>
        <fullName evidence="2">Uncharacterized protein</fullName>
    </submittedName>
</protein>
<proteinExistence type="predicted"/>
<feature type="region of interest" description="Disordered" evidence="1">
    <location>
        <begin position="1"/>
        <end position="282"/>
    </location>
</feature>
<feature type="non-terminal residue" evidence="2">
    <location>
        <position position="514"/>
    </location>
</feature>
<feature type="non-terminal residue" evidence="2">
    <location>
        <position position="1"/>
    </location>
</feature>
<feature type="region of interest" description="Disordered" evidence="1">
    <location>
        <begin position="467"/>
        <end position="514"/>
    </location>
</feature>